<name>A0A1C4VV71_MICEC</name>
<dbReference type="InParanoid" id="A0A1C4VV71"/>
<evidence type="ECO:0000256" key="2">
    <source>
        <dbReference type="SAM" id="Phobius"/>
    </source>
</evidence>
<keyword evidence="2" id="KW-1133">Transmembrane helix</keyword>
<feature type="transmembrane region" description="Helical" evidence="2">
    <location>
        <begin position="12"/>
        <end position="30"/>
    </location>
</feature>
<dbReference type="Proteomes" id="UP000198253">
    <property type="component" value="Chromosome I"/>
</dbReference>
<dbReference type="PANTHER" id="PTHR35007:SF4">
    <property type="entry name" value="CONSERVED TRANSMEMBRANE PROTEIN-RELATED"/>
    <property type="match status" value="1"/>
</dbReference>
<feature type="compositionally biased region" description="Low complexity" evidence="1">
    <location>
        <begin position="96"/>
        <end position="109"/>
    </location>
</feature>
<feature type="region of interest" description="Disordered" evidence="1">
    <location>
        <begin position="53"/>
        <end position="121"/>
    </location>
</feature>
<feature type="region of interest" description="Disordered" evidence="1">
    <location>
        <begin position="226"/>
        <end position="268"/>
    </location>
</feature>
<sequence>MARLVGDVVVSTAAWPVVALVLVATVVIGWPTGTGRSRYRALFRSGRRVTLPADGNTTANSGRVTHVPGFRRSGPSRVTGRRPLAGPPNRRDPCRPAGVPVGPATAPAGGHTGSGPTPPEPAIEAARQVDDAGGGFTGRWAVSRKRSVVLAAGVGAAGGGLLAGPAAAVVAAAYVALGVRALLRRRAIRSAERLRRHRLDQLGALAADLRAGLPVPTNLTDEPALLESALPEPGPPVPGTAADGPAVPGGTDPADRRQRFTSDTVGPVGPDRIDRLTRAAIRLADRTGAPLAELVERIEADMRVMDRGLAAAAAQAAGARATAWLLAALPLGGIALGYGIGVDPLRVLLHTPVGAGCAVAATALQVVGLLWAERLGATPGGAA</sequence>
<proteinExistence type="predicted"/>
<keyword evidence="2" id="KW-0472">Membrane</keyword>
<evidence type="ECO:0000256" key="1">
    <source>
        <dbReference type="SAM" id="MobiDB-lite"/>
    </source>
</evidence>
<reference evidence="4" key="1">
    <citation type="submission" date="2016-06" db="EMBL/GenBank/DDBJ databases">
        <authorList>
            <person name="Varghese N."/>
            <person name="Submissions Spin"/>
        </authorList>
    </citation>
    <scope>NUCLEOTIDE SEQUENCE [LARGE SCALE GENOMIC DNA]</scope>
    <source>
        <strain evidence="4">DSM 43816</strain>
    </source>
</reference>
<evidence type="ECO:0000313" key="4">
    <source>
        <dbReference type="Proteomes" id="UP000198253"/>
    </source>
</evidence>
<gene>
    <name evidence="3" type="ORF">GA0070618_1575</name>
</gene>
<keyword evidence="2" id="KW-0812">Transmembrane</keyword>
<protein>
    <submittedName>
        <fullName evidence="3">Tight adherence protein B</fullName>
    </submittedName>
</protein>
<evidence type="ECO:0000313" key="3">
    <source>
        <dbReference type="EMBL" id="SCE87609.1"/>
    </source>
</evidence>
<dbReference type="PANTHER" id="PTHR35007">
    <property type="entry name" value="INTEGRAL MEMBRANE PROTEIN-RELATED"/>
    <property type="match status" value="1"/>
</dbReference>
<keyword evidence="4" id="KW-1185">Reference proteome</keyword>
<organism evidence="3 4">
    <name type="scientific">Micromonospora echinospora</name>
    <name type="common">Micromonospora purpurea</name>
    <dbReference type="NCBI Taxonomy" id="1877"/>
    <lineage>
        <taxon>Bacteria</taxon>
        <taxon>Bacillati</taxon>
        <taxon>Actinomycetota</taxon>
        <taxon>Actinomycetes</taxon>
        <taxon>Micromonosporales</taxon>
        <taxon>Micromonosporaceae</taxon>
        <taxon>Micromonospora</taxon>
    </lineage>
</organism>
<dbReference type="AlphaFoldDB" id="A0A1C4VV71"/>
<feature type="transmembrane region" description="Helical" evidence="2">
    <location>
        <begin position="148"/>
        <end position="177"/>
    </location>
</feature>
<dbReference type="EMBL" id="LT607413">
    <property type="protein sequence ID" value="SCE87609.1"/>
    <property type="molecule type" value="Genomic_DNA"/>
</dbReference>
<accession>A0A1C4VV71</accession>